<dbReference type="PROSITE" id="PS50048">
    <property type="entry name" value="ZN2_CY6_FUNGAL_2"/>
    <property type="match status" value="1"/>
</dbReference>
<dbReference type="SMART" id="SM00066">
    <property type="entry name" value="GAL4"/>
    <property type="match status" value="1"/>
</dbReference>
<evidence type="ECO:0000313" key="9">
    <source>
        <dbReference type="EMBL" id="KAH7035772.1"/>
    </source>
</evidence>
<dbReference type="InterPro" id="IPR036864">
    <property type="entry name" value="Zn2-C6_fun-type_DNA-bd_sf"/>
</dbReference>
<keyword evidence="1" id="KW-0479">Metal-binding</keyword>
<reference evidence="9" key="1">
    <citation type="journal article" date="2021" name="Nat. Commun.">
        <title>Genetic determinants of endophytism in the Arabidopsis root mycobiome.</title>
        <authorList>
            <person name="Mesny F."/>
            <person name="Miyauchi S."/>
            <person name="Thiergart T."/>
            <person name="Pickel B."/>
            <person name="Atanasova L."/>
            <person name="Karlsson M."/>
            <person name="Huettel B."/>
            <person name="Barry K.W."/>
            <person name="Haridas S."/>
            <person name="Chen C."/>
            <person name="Bauer D."/>
            <person name="Andreopoulos W."/>
            <person name="Pangilinan J."/>
            <person name="LaButti K."/>
            <person name="Riley R."/>
            <person name="Lipzen A."/>
            <person name="Clum A."/>
            <person name="Drula E."/>
            <person name="Henrissat B."/>
            <person name="Kohler A."/>
            <person name="Grigoriev I.V."/>
            <person name="Martin F.M."/>
            <person name="Hacquard S."/>
        </authorList>
    </citation>
    <scope>NUCLEOTIDE SEQUENCE</scope>
    <source>
        <strain evidence="9">MPI-CAGE-CH-0230</strain>
    </source>
</reference>
<keyword evidence="6" id="KW-0539">Nucleus</keyword>
<dbReference type="InterPro" id="IPR001138">
    <property type="entry name" value="Zn2Cys6_DnaBD"/>
</dbReference>
<dbReference type="GO" id="GO:0006351">
    <property type="term" value="P:DNA-templated transcription"/>
    <property type="evidence" value="ECO:0007669"/>
    <property type="project" value="InterPro"/>
</dbReference>
<keyword evidence="2" id="KW-0862">Zinc</keyword>
<dbReference type="Pfam" id="PF04082">
    <property type="entry name" value="Fungal_trans"/>
    <property type="match status" value="1"/>
</dbReference>
<dbReference type="GeneID" id="70182907"/>
<evidence type="ECO:0000256" key="6">
    <source>
        <dbReference type="ARBA" id="ARBA00023242"/>
    </source>
</evidence>
<dbReference type="CDD" id="cd12148">
    <property type="entry name" value="fungal_TF_MHR"/>
    <property type="match status" value="1"/>
</dbReference>
<dbReference type="GO" id="GO:0001228">
    <property type="term" value="F:DNA-binding transcription activator activity, RNA polymerase II-specific"/>
    <property type="evidence" value="ECO:0007669"/>
    <property type="project" value="TreeGrafter"/>
</dbReference>
<feature type="region of interest" description="Disordered" evidence="7">
    <location>
        <begin position="53"/>
        <end position="124"/>
    </location>
</feature>
<dbReference type="InterPro" id="IPR051430">
    <property type="entry name" value="Fungal_TF_Env_Response"/>
</dbReference>
<sequence length="771" mass="85644">MSEATGKVDRRRRRPALACISCRRSKIRCDRQVPCGNCSKSKNKTCAYDEHGHRSLETSQGPVTRPASDPVRPARPSHSPELRFGFEPRAEAGLGRSTASSTVSRDDVSSISASGPSLASSSVSSLHVDGLQQRVAELERRLAHADKTSARHAWTVHVPTPKQPDECVHSVPSRKLHIMPRAVMSKTRYFGQSHWANAVLLYKMIHDTFQSEVIKAMSSDIFLLLNKCKTLGQRIKASRLPDMCSRTPGNDLPPRHVADELVKNYLRISESVYRVLHVPSFTSRYEEAWTTPSAIDPSFMVQLHLVMAIGCTVYDAEFSMRNTAIRWVFEAQWWMIAPSFKKRLTMTDLQSMVLLCMARELVGVDADFAWISAGSVLRIAMQMGLHRDPSRLPPTDALQAELRRRLWGTIIELNVQASLTNGCPALLSLSDFDTEPPSDIDDADLSPATVTTALHPTAGGCTDTTLALALRATLPARLAICRFLNDLGTTSAYEQTMELHENLAAVHKSTSRKLASAERASGRKLSLFQRQMFDCTIRRYFIALHIPHQEMALKEPAYAFSRTVILDNAIKINTAFCPAAVYTPLPPGEPLAPHQDPVTEKDTDLSRLSALASCSFRWVPVYTALLVGLDLLHQYREEYTFSPATPRPDSLGIASIIRAWSLRRIKGGDMNIKGYVFMTAQWVMIESLVSGGSEDDIPNLLVRSATVAIRTGLQILEEQIQRLLPGQVNEDVPWASMQPSVDRDVSLYDDWEGVSLPPYHSNLEGADVASY</sequence>
<dbReference type="EMBL" id="JAGTJQ010000003">
    <property type="protein sequence ID" value="KAH7035772.1"/>
    <property type="molecule type" value="Genomic_DNA"/>
</dbReference>
<evidence type="ECO:0000256" key="3">
    <source>
        <dbReference type="ARBA" id="ARBA00023015"/>
    </source>
</evidence>
<comment type="caution">
    <text evidence="9">The sequence shown here is derived from an EMBL/GenBank/DDBJ whole genome shotgun (WGS) entry which is preliminary data.</text>
</comment>
<evidence type="ECO:0000256" key="4">
    <source>
        <dbReference type="ARBA" id="ARBA00023125"/>
    </source>
</evidence>
<feature type="compositionally biased region" description="Low complexity" evidence="7">
    <location>
        <begin position="109"/>
        <end position="124"/>
    </location>
</feature>
<evidence type="ECO:0000256" key="1">
    <source>
        <dbReference type="ARBA" id="ARBA00022723"/>
    </source>
</evidence>
<dbReference type="Gene3D" id="4.10.240.10">
    <property type="entry name" value="Zn(2)-C6 fungal-type DNA-binding domain"/>
    <property type="match status" value="1"/>
</dbReference>
<dbReference type="Proteomes" id="UP000756346">
    <property type="component" value="Unassembled WGS sequence"/>
</dbReference>
<feature type="compositionally biased region" description="Basic and acidic residues" evidence="7">
    <location>
        <begin position="78"/>
        <end position="90"/>
    </location>
</feature>
<evidence type="ECO:0000256" key="2">
    <source>
        <dbReference type="ARBA" id="ARBA00022833"/>
    </source>
</evidence>
<dbReference type="OrthoDB" id="4337792at2759"/>
<accession>A0A9P8YEZ6</accession>
<name>A0A9P8YEZ6_9PEZI</name>
<evidence type="ECO:0000256" key="7">
    <source>
        <dbReference type="SAM" id="MobiDB-lite"/>
    </source>
</evidence>
<dbReference type="PANTHER" id="PTHR31944">
    <property type="entry name" value="HEME-RESPONSIVE ZINC FINGER TRANSCRIPTION FACTOR HAP1"/>
    <property type="match status" value="1"/>
</dbReference>
<evidence type="ECO:0000259" key="8">
    <source>
        <dbReference type="PROSITE" id="PS50048"/>
    </source>
</evidence>
<dbReference type="SUPFAM" id="SSF57701">
    <property type="entry name" value="Zn2/Cys6 DNA-binding domain"/>
    <property type="match status" value="1"/>
</dbReference>
<dbReference type="PROSITE" id="PS00463">
    <property type="entry name" value="ZN2_CY6_FUNGAL_1"/>
    <property type="match status" value="1"/>
</dbReference>
<dbReference type="PANTHER" id="PTHR31944:SF131">
    <property type="entry name" value="HEME-RESPONSIVE ZINC FINGER TRANSCRIPTION FACTOR HAP1"/>
    <property type="match status" value="1"/>
</dbReference>
<dbReference type="Pfam" id="PF00172">
    <property type="entry name" value="Zn_clus"/>
    <property type="match status" value="1"/>
</dbReference>
<feature type="domain" description="Zn(2)-C6 fungal-type" evidence="8">
    <location>
        <begin position="18"/>
        <end position="48"/>
    </location>
</feature>
<dbReference type="GO" id="GO:0008270">
    <property type="term" value="F:zinc ion binding"/>
    <property type="evidence" value="ECO:0007669"/>
    <property type="project" value="InterPro"/>
</dbReference>
<keyword evidence="4" id="KW-0238">DNA-binding</keyword>
<dbReference type="GO" id="GO:0005634">
    <property type="term" value="C:nucleus"/>
    <property type="evidence" value="ECO:0007669"/>
    <property type="project" value="TreeGrafter"/>
</dbReference>
<gene>
    <name evidence="9" type="ORF">B0I36DRAFT_319054</name>
</gene>
<protein>
    <recommendedName>
        <fullName evidence="8">Zn(2)-C6 fungal-type domain-containing protein</fullName>
    </recommendedName>
</protein>
<organism evidence="9 10">
    <name type="scientific">Microdochium trichocladiopsis</name>
    <dbReference type="NCBI Taxonomy" id="1682393"/>
    <lineage>
        <taxon>Eukaryota</taxon>
        <taxon>Fungi</taxon>
        <taxon>Dikarya</taxon>
        <taxon>Ascomycota</taxon>
        <taxon>Pezizomycotina</taxon>
        <taxon>Sordariomycetes</taxon>
        <taxon>Xylariomycetidae</taxon>
        <taxon>Xylariales</taxon>
        <taxon>Microdochiaceae</taxon>
        <taxon>Microdochium</taxon>
    </lineage>
</organism>
<proteinExistence type="predicted"/>
<dbReference type="InterPro" id="IPR007219">
    <property type="entry name" value="XnlR_reg_dom"/>
</dbReference>
<evidence type="ECO:0000256" key="5">
    <source>
        <dbReference type="ARBA" id="ARBA00023163"/>
    </source>
</evidence>
<keyword evidence="10" id="KW-1185">Reference proteome</keyword>
<keyword evidence="5" id="KW-0804">Transcription</keyword>
<dbReference type="AlphaFoldDB" id="A0A9P8YEZ6"/>
<dbReference type="SMART" id="SM00906">
    <property type="entry name" value="Fungal_trans"/>
    <property type="match status" value="1"/>
</dbReference>
<keyword evidence="3" id="KW-0805">Transcription regulation</keyword>
<dbReference type="CDD" id="cd00067">
    <property type="entry name" value="GAL4"/>
    <property type="match status" value="1"/>
</dbReference>
<evidence type="ECO:0000313" key="10">
    <source>
        <dbReference type="Proteomes" id="UP000756346"/>
    </source>
</evidence>
<dbReference type="GO" id="GO:0000978">
    <property type="term" value="F:RNA polymerase II cis-regulatory region sequence-specific DNA binding"/>
    <property type="evidence" value="ECO:0007669"/>
    <property type="project" value="TreeGrafter"/>
</dbReference>
<dbReference type="RefSeq" id="XP_046015865.1">
    <property type="nucleotide sequence ID" value="XM_046153361.1"/>
</dbReference>